<keyword evidence="3" id="KW-1185">Reference proteome</keyword>
<dbReference type="SUPFAM" id="SSF117856">
    <property type="entry name" value="AF0104/ALDC/Ptd012-like"/>
    <property type="match status" value="1"/>
</dbReference>
<dbReference type="PANTHER" id="PTHR34988:SF1">
    <property type="entry name" value="DNA-BINDING PROTEIN"/>
    <property type="match status" value="1"/>
</dbReference>
<sequence length="130" mass="13906">MIQPHAFRLTEGNDLKSSILAYVKAHSVKAGSLLTGVGCLSEAQIRLADETKTLSLNGPLEILTLSGTLTPEHVHLHISVADNTGQVFGGHLVEGCLVSYTAEICLVSYNNLTFLREPDGKTGFDELVVS</sequence>
<gene>
    <name evidence="2" type="ORF">C9I89_07165</name>
</gene>
<dbReference type="Pfam" id="PF03479">
    <property type="entry name" value="PCC"/>
    <property type="match status" value="1"/>
</dbReference>
<evidence type="ECO:0000259" key="1">
    <source>
        <dbReference type="PROSITE" id="PS51742"/>
    </source>
</evidence>
<name>A0A2T3N1S1_9GAMM</name>
<comment type="caution">
    <text evidence="2">The sequence shown here is derived from an EMBL/GenBank/DDBJ whole genome shotgun (WGS) entry which is preliminary data.</text>
</comment>
<reference evidence="2 3" key="1">
    <citation type="submission" date="2018-03" db="EMBL/GenBank/DDBJ databases">
        <title>Whole genome sequencing of Histamine producing bacteria.</title>
        <authorList>
            <person name="Butler K."/>
        </authorList>
    </citation>
    <scope>NUCLEOTIDE SEQUENCE [LARGE SCALE GENOMIC DNA]</scope>
    <source>
        <strain evidence="2 3">DSM 16190</strain>
    </source>
</reference>
<evidence type="ECO:0000313" key="3">
    <source>
        <dbReference type="Proteomes" id="UP000240904"/>
    </source>
</evidence>
<dbReference type="OrthoDB" id="552202at2"/>
<accession>A0A2T3N1S1</accession>
<dbReference type="Gene3D" id="3.30.1330.80">
    <property type="entry name" value="Hypothetical protein, similar to alpha- acetolactate decarboxylase, domain 2"/>
    <property type="match status" value="1"/>
</dbReference>
<dbReference type="InterPro" id="IPR005175">
    <property type="entry name" value="PPC_dom"/>
</dbReference>
<dbReference type="AlphaFoldDB" id="A0A2T3N1S1"/>
<feature type="domain" description="PPC" evidence="1">
    <location>
        <begin position="1"/>
        <end position="130"/>
    </location>
</feature>
<dbReference type="PROSITE" id="PS51742">
    <property type="entry name" value="PPC"/>
    <property type="match status" value="1"/>
</dbReference>
<proteinExistence type="predicted"/>
<dbReference type="PANTHER" id="PTHR34988">
    <property type="entry name" value="PROTEIN, PUTATIVE-RELATED"/>
    <property type="match status" value="1"/>
</dbReference>
<protein>
    <submittedName>
        <fullName evidence="2">DUF296 domain-containing protein</fullName>
    </submittedName>
</protein>
<organism evidence="2 3">
    <name type="scientific">Photobacterium lipolyticum</name>
    <dbReference type="NCBI Taxonomy" id="266810"/>
    <lineage>
        <taxon>Bacteria</taxon>
        <taxon>Pseudomonadati</taxon>
        <taxon>Pseudomonadota</taxon>
        <taxon>Gammaproteobacteria</taxon>
        <taxon>Vibrionales</taxon>
        <taxon>Vibrionaceae</taxon>
        <taxon>Photobacterium</taxon>
    </lineage>
</organism>
<dbReference type="CDD" id="cd11378">
    <property type="entry name" value="DUF296"/>
    <property type="match status" value="1"/>
</dbReference>
<dbReference type="RefSeq" id="WP_107282659.1">
    <property type="nucleotide sequence ID" value="NZ_PYMC01000003.1"/>
</dbReference>
<evidence type="ECO:0000313" key="2">
    <source>
        <dbReference type="EMBL" id="PSW06280.1"/>
    </source>
</evidence>
<dbReference type="EMBL" id="PYMC01000003">
    <property type="protein sequence ID" value="PSW06280.1"/>
    <property type="molecule type" value="Genomic_DNA"/>
</dbReference>
<dbReference type="Proteomes" id="UP000240904">
    <property type="component" value="Unassembled WGS sequence"/>
</dbReference>